<dbReference type="Proteomes" id="UP001569428">
    <property type="component" value="Unassembled WGS sequence"/>
</dbReference>
<organism evidence="2 3">
    <name type="scientific">Microbulbifer epialgicus</name>
    <dbReference type="NCBI Taxonomy" id="393907"/>
    <lineage>
        <taxon>Bacteria</taxon>
        <taxon>Pseudomonadati</taxon>
        <taxon>Pseudomonadota</taxon>
        <taxon>Gammaproteobacteria</taxon>
        <taxon>Cellvibrionales</taxon>
        <taxon>Microbulbiferaceae</taxon>
        <taxon>Microbulbifer</taxon>
    </lineage>
</organism>
<dbReference type="InterPro" id="IPR029068">
    <property type="entry name" value="Glyas_Bleomycin-R_OHBP_Dase"/>
</dbReference>
<accession>A0ABV4NZ06</accession>
<dbReference type="RefSeq" id="WP_371838534.1">
    <property type="nucleotide sequence ID" value="NZ_JBGMEK010000014.1"/>
</dbReference>
<dbReference type="InterPro" id="IPR037523">
    <property type="entry name" value="VOC_core"/>
</dbReference>
<dbReference type="PROSITE" id="PS51819">
    <property type="entry name" value="VOC"/>
    <property type="match status" value="1"/>
</dbReference>
<evidence type="ECO:0000313" key="3">
    <source>
        <dbReference type="Proteomes" id="UP001569428"/>
    </source>
</evidence>
<feature type="domain" description="VOC" evidence="1">
    <location>
        <begin position="6"/>
        <end position="132"/>
    </location>
</feature>
<dbReference type="PANTHER" id="PTHR21366">
    <property type="entry name" value="GLYOXALASE FAMILY PROTEIN"/>
    <property type="match status" value="1"/>
</dbReference>
<evidence type="ECO:0000259" key="1">
    <source>
        <dbReference type="PROSITE" id="PS51819"/>
    </source>
</evidence>
<name>A0ABV4NZ06_9GAMM</name>
<evidence type="ECO:0000313" key="2">
    <source>
        <dbReference type="EMBL" id="MFA0810962.1"/>
    </source>
</evidence>
<dbReference type="Gene3D" id="3.10.180.10">
    <property type="entry name" value="2,3-Dihydroxybiphenyl 1,2-Dioxygenase, domain 1"/>
    <property type="match status" value="1"/>
</dbReference>
<dbReference type="Pfam" id="PF00903">
    <property type="entry name" value="Glyoxalase"/>
    <property type="match status" value="1"/>
</dbReference>
<reference evidence="2 3" key="1">
    <citation type="submission" date="2024-08" db="EMBL/GenBank/DDBJ databases">
        <authorList>
            <person name="Ishaq N."/>
        </authorList>
    </citation>
    <scope>NUCLEOTIDE SEQUENCE [LARGE SCALE GENOMIC DNA]</scope>
    <source>
        <strain evidence="2 3">DSM 18651</strain>
    </source>
</reference>
<dbReference type="InterPro" id="IPR004360">
    <property type="entry name" value="Glyas_Fos-R_dOase_dom"/>
</dbReference>
<dbReference type="InterPro" id="IPR050383">
    <property type="entry name" value="GlyoxalaseI/FosfomycinResist"/>
</dbReference>
<sequence>MFNISHIDHLVLRVKSLDAMRDFYEEVLGCHMERENTDLGLYQLRAGNCLIDLVPVDQPVGRAGGAAPGSEGRNLHHFCLRIDPFEPKEILRVMKAKNIDASPVEQRYGAEGVGPSIYISDPEKNVIELKGPANAKT</sequence>
<keyword evidence="3" id="KW-1185">Reference proteome</keyword>
<proteinExistence type="predicted"/>
<dbReference type="PANTHER" id="PTHR21366:SF14">
    <property type="entry name" value="GLYOXALASE DOMAIN-CONTAINING PROTEIN 5"/>
    <property type="match status" value="1"/>
</dbReference>
<dbReference type="EMBL" id="JBGMEK010000014">
    <property type="protein sequence ID" value="MFA0810962.1"/>
    <property type="molecule type" value="Genomic_DNA"/>
</dbReference>
<dbReference type="SUPFAM" id="SSF54593">
    <property type="entry name" value="Glyoxalase/Bleomycin resistance protein/Dihydroxybiphenyl dioxygenase"/>
    <property type="match status" value="1"/>
</dbReference>
<comment type="caution">
    <text evidence="2">The sequence shown here is derived from an EMBL/GenBank/DDBJ whole genome shotgun (WGS) entry which is preliminary data.</text>
</comment>
<protein>
    <submittedName>
        <fullName evidence="2">VOC family protein</fullName>
    </submittedName>
</protein>
<gene>
    <name evidence="2" type="ORF">ACCI49_08505</name>
</gene>